<keyword evidence="2" id="KW-0472">Membrane</keyword>
<evidence type="ECO:0000259" key="3">
    <source>
        <dbReference type="Pfam" id="PF19964"/>
    </source>
</evidence>
<sequence>MYEQIREHIRENEIPEALNAMDKLPLSAELKGKLLTLHRRWRIYENRAMSNLEEERLLRIEENQIVDDMITLLNRAEDSKGTVRQREVKVTYTEREAGATAGAGGVNKSSGGIPRWLLYAGGLALLLFGGVWLVKSMQGPDPATGELAGSTPPVTESSADREAPPSSTDTPESPPASDDAPPSSTERPTLRPATDLKIEDLSRVKELQVDPNILRNPRILDAIKANAPLMTEGSYIPMAIAVYYNEKAPTAYNEELTKTLGSFIRARIQREASMEVLTKAFHVSDMREKIVLRAIGGDARLKSSRAKYLLLCDIRQVSGDKGYLRMCLYDIARQKGFTRGKSITIRSGKSFQEKELLMAVQEYLTELKKRGLYE</sequence>
<dbReference type="STRING" id="478744.SAMN05444359_116120"/>
<feature type="compositionally biased region" description="Low complexity" evidence="1">
    <location>
        <begin position="164"/>
        <end position="186"/>
    </location>
</feature>
<dbReference type="Pfam" id="PF19964">
    <property type="entry name" value="EAD11"/>
    <property type="match status" value="1"/>
</dbReference>
<reference evidence="5" key="1">
    <citation type="submission" date="2016-10" db="EMBL/GenBank/DDBJ databases">
        <authorList>
            <person name="Varghese N."/>
            <person name="Submissions S."/>
        </authorList>
    </citation>
    <scope>NUCLEOTIDE SEQUENCE [LARGE SCALE GENOMIC DNA]</scope>
    <source>
        <strain evidence="5">DSM 24740</strain>
    </source>
</reference>
<keyword evidence="2" id="KW-1133">Transmembrane helix</keyword>
<dbReference type="AlphaFoldDB" id="A0A1H9J7W7"/>
<dbReference type="InterPro" id="IPR045439">
    <property type="entry name" value="EAD11"/>
</dbReference>
<name>A0A1H9J7W7_9BACT</name>
<feature type="transmembrane region" description="Helical" evidence="2">
    <location>
        <begin position="116"/>
        <end position="134"/>
    </location>
</feature>
<evidence type="ECO:0000256" key="1">
    <source>
        <dbReference type="SAM" id="MobiDB-lite"/>
    </source>
</evidence>
<feature type="domain" description="Effector-associated" evidence="3">
    <location>
        <begin position="2"/>
        <end position="77"/>
    </location>
</feature>
<evidence type="ECO:0000256" key="2">
    <source>
        <dbReference type="SAM" id="Phobius"/>
    </source>
</evidence>
<evidence type="ECO:0000313" key="5">
    <source>
        <dbReference type="Proteomes" id="UP000199021"/>
    </source>
</evidence>
<feature type="region of interest" description="Disordered" evidence="1">
    <location>
        <begin position="142"/>
        <end position="196"/>
    </location>
</feature>
<keyword evidence="2" id="KW-0812">Transmembrane</keyword>
<proteinExistence type="predicted"/>
<protein>
    <recommendedName>
        <fullName evidence="3">Effector-associated domain-containing protein</fullName>
    </recommendedName>
</protein>
<evidence type="ECO:0000313" key="4">
    <source>
        <dbReference type="EMBL" id="SEQ82829.1"/>
    </source>
</evidence>
<keyword evidence="5" id="KW-1185">Reference proteome</keyword>
<dbReference type="OrthoDB" id="9831711at2"/>
<dbReference type="RefSeq" id="WP_090169967.1">
    <property type="nucleotide sequence ID" value="NZ_FOFB01000016.1"/>
</dbReference>
<gene>
    <name evidence="4" type="ORF">SAMN05444359_116120</name>
</gene>
<dbReference type="InParanoid" id="A0A1H9J7W7"/>
<accession>A0A1H9J7W7</accession>
<dbReference type="EMBL" id="FOFB01000016">
    <property type="protein sequence ID" value="SEQ82829.1"/>
    <property type="molecule type" value="Genomic_DNA"/>
</dbReference>
<organism evidence="4 5">
    <name type="scientific">Neolewinella agarilytica</name>
    <dbReference type="NCBI Taxonomy" id="478744"/>
    <lineage>
        <taxon>Bacteria</taxon>
        <taxon>Pseudomonadati</taxon>
        <taxon>Bacteroidota</taxon>
        <taxon>Saprospiria</taxon>
        <taxon>Saprospirales</taxon>
        <taxon>Lewinellaceae</taxon>
        <taxon>Neolewinella</taxon>
    </lineage>
</organism>
<dbReference type="Proteomes" id="UP000199021">
    <property type="component" value="Unassembled WGS sequence"/>
</dbReference>